<feature type="transmembrane region" description="Helical" evidence="12">
    <location>
        <begin position="572"/>
        <end position="596"/>
    </location>
</feature>
<dbReference type="AlphaFoldDB" id="A0AAV2MIH1"/>
<evidence type="ECO:0000256" key="10">
    <source>
        <dbReference type="ARBA" id="ARBA00023180"/>
    </source>
</evidence>
<evidence type="ECO:0000256" key="3">
    <source>
        <dbReference type="ARBA" id="ARBA00022692"/>
    </source>
</evidence>
<dbReference type="SMART" id="SM00112">
    <property type="entry name" value="CA"/>
    <property type="match status" value="4"/>
</dbReference>
<evidence type="ECO:0000313" key="15">
    <source>
        <dbReference type="Proteomes" id="UP001497482"/>
    </source>
</evidence>
<dbReference type="PANTHER" id="PTHR24028:SF241">
    <property type="entry name" value="PROTOCADHERIN 2 ALPHA A 1 PRECURSOR"/>
    <property type="match status" value="1"/>
</dbReference>
<protein>
    <recommendedName>
        <fullName evidence="13">Cadherin domain-containing protein</fullName>
    </recommendedName>
</protein>
<dbReference type="GO" id="GO:0007156">
    <property type="term" value="P:homophilic cell adhesion via plasma membrane adhesion molecules"/>
    <property type="evidence" value="ECO:0007669"/>
    <property type="project" value="InterPro"/>
</dbReference>
<feature type="transmembrane region" description="Helical" evidence="12">
    <location>
        <begin position="226"/>
        <end position="250"/>
    </location>
</feature>
<dbReference type="Pfam" id="PF00028">
    <property type="entry name" value="Cadherin"/>
    <property type="match status" value="1"/>
</dbReference>
<keyword evidence="5" id="KW-0677">Repeat</keyword>
<feature type="domain" description="Cadherin" evidence="13">
    <location>
        <begin position="328"/>
        <end position="387"/>
    </location>
</feature>
<keyword evidence="9 12" id="KW-0472">Membrane</keyword>
<accession>A0AAV2MIH1</accession>
<reference evidence="14 15" key="1">
    <citation type="submission" date="2024-04" db="EMBL/GenBank/DDBJ databases">
        <authorList>
            <person name="Waldvogel A.-M."/>
            <person name="Schoenle A."/>
        </authorList>
    </citation>
    <scope>NUCLEOTIDE SEQUENCE [LARGE SCALE GENOMIC DNA]</scope>
</reference>
<feature type="domain" description="Cadherin" evidence="13">
    <location>
        <begin position="501"/>
        <end position="560"/>
    </location>
</feature>
<dbReference type="InterPro" id="IPR013164">
    <property type="entry name" value="Cadherin_N"/>
</dbReference>
<organism evidence="14 15">
    <name type="scientific">Knipowitschia caucasica</name>
    <name type="common">Caucasian dwarf goby</name>
    <name type="synonym">Pomatoschistus caucasicus</name>
    <dbReference type="NCBI Taxonomy" id="637954"/>
    <lineage>
        <taxon>Eukaryota</taxon>
        <taxon>Metazoa</taxon>
        <taxon>Chordata</taxon>
        <taxon>Craniata</taxon>
        <taxon>Vertebrata</taxon>
        <taxon>Euteleostomi</taxon>
        <taxon>Actinopterygii</taxon>
        <taxon>Neopterygii</taxon>
        <taxon>Teleostei</taxon>
        <taxon>Neoteleostei</taxon>
        <taxon>Acanthomorphata</taxon>
        <taxon>Gobiaria</taxon>
        <taxon>Gobiiformes</taxon>
        <taxon>Gobioidei</taxon>
        <taxon>Gobiidae</taxon>
        <taxon>Gobiinae</taxon>
        <taxon>Knipowitschia</taxon>
    </lineage>
</organism>
<sequence>MKRGSVIGNIAKDVGLDLSRLSARRARVDSEDNGVQFCSVNLNTGELLVQERIDREGLCAKKTSLNSDDGALYVHGRIDREQLCQGSVSENSKPGTVVSLIRVKDKDSGVNGKIIARITNNVPFELKPSYKENTYSVVTKDFLDREKEVTDHSLFGLDRYTGQIRTLRSFTETDEAQHKLVILVKDNGNVSLSATATVLVKVVEAREASAASDVKSSAKDAEDTNVTFYLMITLALVSALFIISIIVLIAMQCSKSSTDYTSKYLQDTNYDGTLCHSIQYRSGDKRYMLVGPRMSVGSTIVPGSQANTLVLPDRRRPSEEEVTDHSLFGLDRYTGQIRTLRSFTETDEAQHKLVILVKDNGNVSLSATATVLVKVVEAREASAASDVKSSAKESEDTNVTFYLMITLASVSALFIISIIVLIAMQCSKSSTDYTSKYLQDTNYDGTLCHSIQYRSGDKRYMLVGPRMSVGSTIVPGSQANTLVLPDRRRPSEEEVTDHSLFGLDRYTGQIRTLRSFTETDEAQHKLVILVKDNGNVSLSATATVLVKVVEAREASAASDVKSSAKDAEDTNVTFYLMITLASVSALFIISIIVLIAMQCSKSSTDYTSKYLQDTNYDGTLCHSIQYRSGDKRYMLVGPRMSVGSTIVPGSQANTLVLPDRRPSEEEVTDHSLFGLDRYTGQIRTLRSFTETDEAQHKLVILVKDNGNVSLSATATVLVKVVEAREASAASDVKSSAKDAEDTNVTFYLMITLASVSALFIISIIVLIAMQCSKSSTDYTSKYLQDTNYDGTLCHSIQYRSGDKRYMLVGPRMSVGSTIVPGSQANTLVLPDRRRPSEEFRFWSNGGSVVYK</sequence>
<dbReference type="InterPro" id="IPR032455">
    <property type="entry name" value="Cadherin_C"/>
</dbReference>
<feature type="domain" description="Cadherin" evidence="13">
    <location>
        <begin position="673"/>
        <end position="732"/>
    </location>
</feature>
<comment type="subcellular location">
    <subcellularLocation>
        <location evidence="1">Cell membrane</location>
        <topology evidence="1">Single-pass type I membrane protein</topology>
    </subcellularLocation>
</comment>
<dbReference type="PANTHER" id="PTHR24028">
    <property type="entry name" value="CADHERIN-87A"/>
    <property type="match status" value="1"/>
</dbReference>
<keyword evidence="3 12" id="KW-0812">Transmembrane</keyword>
<evidence type="ECO:0000256" key="6">
    <source>
        <dbReference type="ARBA" id="ARBA00022837"/>
    </source>
</evidence>
<dbReference type="InterPro" id="IPR015919">
    <property type="entry name" value="Cadherin-like_sf"/>
</dbReference>
<evidence type="ECO:0000256" key="12">
    <source>
        <dbReference type="SAM" id="Phobius"/>
    </source>
</evidence>
<dbReference type="PRINTS" id="PR00205">
    <property type="entry name" value="CADHERIN"/>
</dbReference>
<dbReference type="PROSITE" id="PS50268">
    <property type="entry name" value="CADHERIN_2"/>
    <property type="match status" value="4"/>
</dbReference>
<dbReference type="Pfam" id="PF16492">
    <property type="entry name" value="Cadherin_C_2"/>
    <property type="match status" value="4"/>
</dbReference>
<evidence type="ECO:0000256" key="7">
    <source>
        <dbReference type="ARBA" id="ARBA00022889"/>
    </source>
</evidence>
<dbReference type="GO" id="GO:0005886">
    <property type="term" value="C:plasma membrane"/>
    <property type="evidence" value="ECO:0007669"/>
    <property type="project" value="UniProtKB-SubCell"/>
</dbReference>
<evidence type="ECO:0000256" key="8">
    <source>
        <dbReference type="ARBA" id="ARBA00022989"/>
    </source>
</evidence>
<dbReference type="EMBL" id="OZ035830">
    <property type="protein sequence ID" value="CAL1613227.1"/>
    <property type="molecule type" value="Genomic_DNA"/>
</dbReference>
<keyword evidence="7" id="KW-0130">Cell adhesion</keyword>
<keyword evidence="2" id="KW-1003">Cell membrane</keyword>
<keyword evidence="8 12" id="KW-1133">Transmembrane helix</keyword>
<feature type="transmembrane region" description="Helical" evidence="12">
    <location>
        <begin position="399"/>
        <end position="424"/>
    </location>
</feature>
<dbReference type="FunFam" id="2.60.40.60:FF:000004">
    <property type="entry name" value="Protocadherin 1 gamma 2"/>
    <property type="match status" value="4"/>
</dbReference>
<dbReference type="Pfam" id="PF08266">
    <property type="entry name" value="Cadherin_2"/>
    <property type="match status" value="1"/>
</dbReference>
<dbReference type="InterPro" id="IPR002126">
    <property type="entry name" value="Cadherin-like_dom"/>
</dbReference>
<evidence type="ECO:0000256" key="11">
    <source>
        <dbReference type="PROSITE-ProRule" id="PRU00043"/>
    </source>
</evidence>
<evidence type="ECO:0000256" key="4">
    <source>
        <dbReference type="ARBA" id="ARBA00022729"/>
    </source>
</evidence>
<feature type="transmembrane region" description="Helical" evidence="12">
    <location>
        <begin position="744"/>
        <end position="769"/>
    </location>
</feature>
<dbReference type="Gene3D" id="2.60.40.60">
    <property type="entry name" value="Cadherins"/>
    <property type="match status" value="6"/>
</dbReference>
<dbReference type="SUPFAM" id="SSF49313">
    <property type="entry name" value="Cadherin-like"/>
    <property type="match status" value="4"/>
</dbReference>
<keyword evidence="10" id="KW-0325">Glycoprotein</keyword>
<evidence type="ECO:0000259" key="13">
    <source>
        <dbReference type="PROSITE" id="PS50268"/>
    </source>
</evidence>
<keyword evidence="4" id="KW-0732">Signal</keyword>
<evidence type="ECO:0000256" key="9">
    <source>
        <dbReference type="ARBA" id="ARBA00023136"/>
    </source>
</evidence>
<gene>
    <name evidence="14" type="ORF">KC01_LOCUS39476</name>
</gene>
<evidence type="ECO:0000313" key="14">
    <source>
        <dbReference type="EMBL" id="CAL1613227.1"/>
    </source>
</evidence>
<proteinExistence type="predicted"/>
<dbReference type="Proteomes" id="UP001497482">
    <property type="component" value="Chromosome 8"/>
</dbReference>
<keyword evidence="6 11" id="KW-0106">Calcium</keyword>
<dbReference type="CDD" id="cd11304">
    <property type="entry name" value="Cadherin_repeat"/>
    <property type="match status" value="4"/>
</dbReference>
<evidence type="ECO:0000256" key="5">
    <source>
        <dbReference type="ARBA" id="ARBA00022737"/>
    </source>
</evidence>
<name>A0AAV2MIH1_KNICA</name>
<feature type="domain" description="Cadherin" evidence="13">
    <location>
        <begin position="80"/>
        <end position="214"/>
    </location>
</feature>
<evidence type="ECO:0000256" key="2">
    <source>
        <dbReference type="ARBA" id="ARBA00022475"/>
    </source>
</evidence>
<dbReference type="InterPro" id="IPR050174">
    <property type="entry name" value="Protocadherin/Cadherin-CA"/>
</dbReference>
<dbReference type="GO" id="GO:0005509">
    <property type="term" value="F:calcium ion binding"/>
    <property type="evidence" value="ECO:0007669"/>
    <property type="project" value="UniProtKB-UniRule"/>
</dbReference>
<keyword evidence="15" id="KW-1185">Reference proteome</keyword>
<evidence type="ECO:0000256" key="1">
    <source>
        <dbReference type="ARBA" id="ARBA00004251"/>
    </source>
</evidence>